<dbReference type="STRING" id="1163408.UU9_16526"/>
<sequence>MPSPARDSRSNDELIRANRGFYESLWADAHLMDPQRFNTWPLVRELVATAPRRLEVAPGLRPRLPLEDTCFIDLSHAALRQLRARGANTAHGMIGALPCASASFDLVCALDILEHVADDEGALRELARVAAPGATVLLSVPLHQHAWTAFDEFVGHCRRYEPDQIMTLLAQHGFTIEQSAVYGMQPKSSRLLELGQWFLVHRRQRAMWWYNRVFMPLGVRFQKPLQWRDGMGDTQGVDELLLRCRFSPSD</sequence>
<dbReference type="InterPro" id="IPR029063">
    <property type="entry name" value="SAM-dependent_MTases_sf"/>
</dbReference>
<dbReference type="SUPFAM" id="SSF53335">
    <property type="entry name" value="S-adenosyl-L-methionine-dependent methyltransferases"/>
    <property type="match status" value="1"/>
</dbReference>
<protein>
    <recommendedName>
        <fullName evidence="1">Methyltransferase type 11 domain-containing protein</fullName>
    </recommendedName>
</protein>
<evidence type="ECO:0000313" key="3">
    <source>
        <dbReference type="Proteomes" id="UP000004210"/>
    </source>
</evidence>
<name>I4VJ72_9GAMM</name>
<feature type="domain" description="Methyltransferase type 11" evidence="1">
    <location>
        <begin position="68"/>
        <end position="137"/>
    </location>
</feature>
<dbReference type="Pfam" id="PF08241">
    <property type="entry name" value="Methyltransf_11"/>
    <property type="match status" value="1"/>
</dbReference>
<organism evidence="2 3">
    <name type="scientific">Rhodanobacter fulvus Jip2</name>
    <dbReference type="NCBI Taxonomy" id="1163408"/>
    <lineage>
        <taxon>Bacteria</taxon>
        <taxon>Pseudomonadati</taxon>
        <taxon>Pseudomonadota</taxon>
        <taxon>Gammaproteobacteria</taxon>
        <taxon>Lysobacterales</taxon>
        <taxon>Rhodanobacteraceae</taxon>
        <taxon>Rhodanobacter</taxon>
    </lineage>
</organism>
<dbReference type="Proteomes" id="UP000004210">
    <property type="component" value="Unassembled WGS sequence"/>
</dbReference>
<dbReference type="RefSeq" id="WP_007082927.1">
    <property type="nucleotide sequence ID" value="NZ_AJXU01000081.1"/>
</dbReference>
<proteinExistence type="predicted"/>
<dbReference type="EMBL" id="AJXU01000081">
    <property type="protein sequence ID" value="EIL87263.1"/>
    <property type="molecule type" value="Genomic_DNA"/>
</dbReference>
<dbReference type="eggNOG" id="COG2226">
    <property type="taxonomic scope" value="Bacteria"/>
</dbReference>
<dbReference type="OrthoDB" id="9810247at2"/>
<dbReference type="AlphaFoldDB" id="I4VJ72"/>
<dbReference type="InterPro" id="IPR013216">
    <property type="entry name" value="Methyltransf_11"/>
</dbReference>
<comment type="caution">
    <text evidence="2">The sequence shown here is derived from an EMBL/GenBank/DDBJ whole genome shotgun (WGS) entry which is preliminary data.</text>
</comment>
<dbReference type="Gene3D" id="3.40.50.150">
    <property type="entry name" value="Vaccinia Virus protein VP39"/>
    <property type="match status" value="1"/>
</dbReference>
<reference evidence="2 3" key="1">
    <citation type="journal article" date="2012" name="J. Bacteriol.">
        <title>Genome sequences for six rhodanobacter strains, isolated from soils and the terrestrial subsurface, with variable denitrification capabilities.</title>
        <authorList>
            <person name="Kostka J.E."/>
            <person name="Green S.J."/>
            <person name="Rishishwar L."/>
            <person name="Prakash O."/>
            <person name="Katz L.S."/>
            <person name="Marino-Ramirez L."/>
            <person name="Jordan I.K."/>
            <person name="Munk C."/>
            <person name="Ivanova N."/>
            <person name="Mikhailova N."/>
            <person name="Watson D.B."/>
            <person name="Brown S.D."/>
            <person name="Palumbo A.V."/>
            <person name="Brooks S.C."/>
        </authorList>
    </citation>
    <scope>NUCLEOTIDE SEQUENCE [LARGE SCALE GENOMIC DNA]</scope>
    <source>
        <strain evidence="3">Jip2T</strain>
    </source>
</reference>
<dbReference type="PATRIC" id="fig|1163408.3.peg.3349"/>
<evidence type="ECO:0000259" key="1">
    <source>
        <dbReference type="Pfam" id="PF08241"/>
    </source>
</evidence>
<gene>
    <name evidence="2" type="ORF">UU9_16526</name>
</gene>
<evidence type="ECO:0000313" key="2">
    <source>
        <dbReference type="EMBL" id="EIL87263.1"/>
    </source>
</evidence>
<keyword evidence="3" id="KW-1185">Reference proteome</keyword>
<accession>I4VJ72</accession>